<keyword evidence="4" id="KW-0804">Transcription</keyword>
<dbReference type="EMBL" id="CM002874">
    <property type="protein sequence ID" value="KFK30878.1"/>
    <property type="molecule type" value="Genomic_DNA"/>
</dbReference>
<keyword evidence="3" id="KW-0238">DNA-binding</keyword>
<protein>
    <recommendedName>
        <fullName evidence="7">TF-B3 domain-containing protein</fullName>
    </recommendedName>
</protein>
<keyword evidence="2" id="KW-0805">Transcription regulation</keyword>
<dbReference type="CDD" id="cd10017">
    <property type="entry name" value="B3_DNA"/>
    <property type="match status" value="1"/>
</dbReference>
<gene>
    <name evidence="8" type="ordered locus">AALP_Aa6g037600</name>
</gene>
<feature type="domain" description="TF-B3" evidence="7">
    <location>
        <begin position="13"/>
        <end position="108"/>
    </location>
</feature>
<evidence type="ECO:0000256" key="2">
    <source>
        <dbReference type="ARBA" id="ARBA00023015"/>
    </source>
</evidence>
<feature type="compositionally biased region" description="Acidic residues" evidence="6">
    <location>
        <begin position="181"/>
        <end position="192"/>
    </location>
</feature>
<dbReference type="SMART" id="SM01019">
    <property type="entry name" value="B3"/>
    <property type="match status" value="2"/>
</dbReference>
<dbReference type="OrthoDB" id="1666376at2759"/>
<proteinExistence type="predicted"/>
<feature type="region of interest" description="Disordered" evidence="6">
    <location>
        <begin position="306"/>
        <end position="325"/>
    </location>
</feature>
<name>A0A087GLX6_ARAAL</name>
<feature type="compositionally biased region" description="Acidic residues" evidence="6">
    <location>
        <begin position="160"/>
        <end position="174"/>
    </location>
</feature>
<dbReference type="PANTHER" id="PTHR31920">
    <property type="entry name" value="B3 DOMAIN-CONTAINING"/>
    <property type="match status" value="1"/>
</dbReference>
<organism evidence="8 9">
    <name type="scientific">Arabis alpina</name>
    <name type="common">Alpine rock-cress</name>
    <dbReference type="NCBI Taxonomy" id="50452"/>
    <lineage>
        <taxon>Eukaryota</taxon>
        <taxon>Viridiplantae</taxon>
        <taxon>Streptophyta</taxon>
        <taxon>Embryophyta</taxon>
        <taxon>Tracheophyta</taxon>
        <taxon>Spermatophyta</taxon>
        <taxon>Magnoliopsida</taxon>
        <taxon>eudicotyledons</taxon>
        <taxon>Gunneridae</taxon>
        <taxon>Pentapetalae</taxon>
        <taxon>rosids</taxon>
        <taxon>malvids</taxon>
        <taxon>Brassicales</taxon>
        <taxon>Brassicaceae</taxon>
        <taxon>Arabideae</taxon>
        <taxon>Arabis</taxon>
    </lineage>
</organism>
<dbReference type="GO" id="GO:0003677">
    <property type="term" value="F:DNA binding"/>
    <property type="evidence" value="ECO:0007669"/>
    <property type="project" value="UniProtKB-KW"/>
</dbReference>
<evidence type="ECO:0000256" key="4">
    <source>
        <dbReference type="ARBA" id="ARBA00023163"/>
    </source>
</evidence>
<feature type="compositionally biased region" description="Acidic residues" evidence="6">
    <location>
        <begin position="255"/>
        <end position="269"/>
    </location>
</feature>
<dbReference type="SUPFAM" id="SSF101936">
    <property type="entry name" value="DNA-binding pseudobarrel domain"/>
    <property type="match status" value="2"/>
</dbReference>
<keyword evidence="5" id="KW-0539">Nucleus</keyword>
<accession>A0A087GLX6</accession>
<dbReference type="GO" id="GO:0005634">
    <property type="term" value="C:nucleus"/>
    <property type="evidence" value="ECO:0007669"/>
    <property type="project" value="UniProtKB-SubCell"/>
</dbReference>
<dbReference type="Proteomes" id="UP000029120">
    <property type="component" value="Chromosome 6"/>
</dbReference>
<comment type="subcellular location">
    <subcellularLocation>
        <location evidence="1">Nucleus</location>
    </subcellularLocation>
</comment>
<dbReference type="InterPro" id="IPR015300">
    <property type="entry name" value="DNA-bd_pseudobarrel_sf"/>
</dbReference>
<dbReference type="Pfam" id="PF02362">
    <property type="entry name" value="B3"/>
    <property type="match status" value="1"/>
</dbReference>
<evidence type="ECO:0000256" key="3">
    <source>
        <dbReference type="ARBA" id="ARBA00023125"/>
    </source>
</evidence>
<dbReference type="AlphaFoldDB" id="A0A087GLX6"/>
<dbReference type="InterPro" id="IPR050655">
    <property type="entry name" value="Plant_B3_domain"/>
</dbReference>
<evidence type="ECO:0000313" key="9">
    <source>
        <dbReference type="Proteomes" id="UP000029120"/>
    </source>
</evidence>
<dbReference type="InterPro" id="IPR003340">
    <property type="entry name" value="B3_DNA-bd"/>
</dbReference>
<evidence type="ECO:0000256" key="5">
    <source>
        <dbReference type="ARBA" id="ARBA00023242"/>
    </source>
</evidence>
<feature type="compositionally biased region" description="Basic and acidic residues" evidence="6">
    <location>
        <begin position="313"/>
        <end position="325"/>
    </location>
</feature>
<evidence type="ECO:0000259" key="7">
    <source>
        <dbReference type="PROSITE" id="PS50863"/>
    </source>
</evidence>
<feature type="region of interest" description="Disordered" evidence="6">
    <location>
        <begin position="245"/>
        <end position="269"/>
    </location>
</feature>
<dbReference type="PANTHER" id="PTHR31920:SF56">
    <property type="entry name" value="TF-B3 DOMAIN-CONTAINING PROTEIN"/>
    <property type="match status" value="1"/>
</dbReference>
<dbReference type="Gramene" id="KFK30878">
    <property type="protein sequence ID" value="KFK30878"/>
    <property type="gene ID" value="AALP_AA6G037600"/>
</dbReference>
<keyword evidence="9" id="KW-1185">Reference proteome</keyword>
<evidence type="ECO:0000313" key="8">
    <source>
        <dbReference type="EMBL" id="KFK30878.1"/>
    </source>
</evidence>
<evidence type="ECO:0000256" key="1">
    <source>
        <dbReference type="ARBA" id="ARBA00004123"/>
    </source>
</evidence>
<feature type="region of interest" description="Disordered" evidence="6">
    <location>
        <begin position="140"/>
        <end position="214"/>
    </location>
</feature>
<reference evidence="9" key="1">
    <citation type="journal article" date="2015" name="Nat. Plants">
        <title>Genome expansion of Arabis alpina linked with retrotransposition and reduced symmetric DNA methylation.</title>
        <authorList>
            <person name="Willing E.M."/>
            <person name="Rawat V."/>
            <person name="Mandakova T."/>
            <person name="Maumus F."/>
            <person name="James G.V."/>
            <person name="Nordstroem K.J."/>
            <person name="Becker C."/>
            <person name="Warthmann N."/>
            <person name="Chica C."/>
            <person name="Szarzynska B."/>
            <person name="Zytnicki M."/>
            <person name="Albani M.C."/>
            <person name="Kiefer C."/>
            <person name="Bergonzi S."/>
            <person name="Castaings L."/>
            <person name="Mateos J.L."/>
            <person name="Berns M.C."/>
            <person name="Bujdoso N."/>
            <person name="Piofczyk T."/>
            <person name="de Lorenzo L."/>
            <person name="Barrero-Sicilia C."/>
            <person name="Mateos I."/>
            <person name="Piednoel M."/>
            <person name="Hagmann J."/>
            <person name="Chen-Min-Tao R."/>
            <person name="Iglesias-Fernandez R."/>
            <person name="Schuster S.C."/>
            <person name="Alonso-Blanco C."/>
            <person name="Roudier F."/>
            <person name="Carbonero P."/>
            <person name="Paz-Ares J."/>
            <person name="Davis S.J."/>
            <person name="Pecinka A."/>
            <person name="Quesneville H."/>
            <person name="Colot V."/>
            <person name="Lysak M.A."/>
            <person name="Weigel D."/>
            <person name="Coupland G."/>
            <person name="Schneeberger K."/>
        </authorList>
    </citation>
    <scope>NUCLEOTIDE SEQUENCE [LARGE SCALE GENOMIC DNA]</scope>
    <source>
        <strain evidence="9">cv. Pajares</strain>
    </source>
</reference>
<feature type="compositionally biased region" description="Acidic residues" evidence="6">
    <location>
        <begin position="278"/>
        <end position="287"/>
    </location>
</feature>
<feature type="region of interest" description="Disordered" evidence="6">
    <location>
        <begin position="276"/>
        <end position="295"/>
    </location>
</feature>
<sequence>MATSDEDGEENPPRFFKVFISHMSSDSMLIPISYYDELPYHLPKTAILRGTGGCVWNVAIDIKKKQEEVHFGKGWAKFVKDNSLSDGDFLTFVYNGKSVFEVSIYGRDGCKEIRAVTEVEEDEEEVSICSLSSKDMDTCSESEMANAIPRSKNKGTSSEENMEVSDDDDDDIEDSVYSLNSEEDTDTEESDSEFNMASTIPRSKNKGKPKAKVVDDSDDFVDNVYAEDTDTDTDSEFKIANAIPRIKNKGKEKEEEVSESSDEKDSDSDYIEAFSNLDFEDNSDSDDSSYSLADSEETLSCPLKTTKVKPKVTKPEKKGKSKVKEDVDAMSESSCPVAIGKKMKKAIPKIKNPESYLDDPKNVFFESSIKNRLYELLVHAQLVKDYGLKFKDKVCYIDPKGELEAKTAKWKDERVCIKKWKRICERNKLKKKDRILCELLRRGKLVYAIKLHIFREKDL</sequence>
<dbReference type="OMA" id="VYAIKLH"/>
<dbReference type="Gene3D" id="2.40.330.10">
    <property type="entry name" value="DNA-binding pseudobarrel domain"/>
    <property type="match status" value="2"/>
</dbReference>
<dbReference type="PROSITE" id="PS50863">
    <property type="entry name" value="B3"/>
    <property type="match status" value="1"/>
</dbReference>
<evidence type="ECO:0000256" key="6">
    <source>
        <dbReference type="SAM" id="MobiDB-lite"/>
    </source>
</evidence>